<sequence length="139" mass="15256">MAFDGWNLPLATRSDFLVKRILVKRETDGGSALANGYKVRLLAGGCFPSILTAKSKLLSNCGRGLQAEVNMQKGRVLDLTNFSGRRPTGRRLPAMLIALFVSLKFESGNSTHIHVSNNSLAFVTVHCRRRSTSCHPNKL</sequence>
<keyword evidence="2" id="KW-1185">Reference proteome</keyword>
<dbReference type="Proteomes" id="UP001054945">
    <property type="component" value="Unassembled WGS sequence"/>
</dbReference>
<organism evidence="1 2">
    <name type="scientific">Caerostris extrusa</name>
    <name type="common">Bark spider</name>
    <name type="synonym">Caerostris bankana</name>
    <dbReference type="NCBI Taxonomy" id="172846"/>
    <lineage>
        <taxon>Eukaryota</taxon>
        <taxon>Metazoa</taxon>
        <taxon>Ecdysozoa</taxon>
        <taxon>Arthropoda</taxon>
        <taxon>Chelicerata</taxon>
        <taxon>Arachnida</taxon>
        <taxon>Araneae</taxon>
        <taxon>Araneomorphae</taxon>
        <taxon>Entelegynae</taxon>
        <taxon>Araneoidea</taxon>
        <taxon>Araneidae</taxon>
        <taxon>Caerostris</taxon>
    </lineage>
</organism>
<gene>
    <name evidence="1" type="ORF">CEXT_156231</name>
</gene>
<dbReference type="EMBL" id="BPLR01018710">
    <property type="protein sequence ID" value="GIZ01706.1"/>
    <property type="molecule type" value="Genomic_DNA"/>
</dbReference>
<evidence type="ECO:0000313" key="2">
    <source>
        <dbReference type="Proteomes" id="UP001054945"/>
    </source>
</evidence>
<accession>A0AAV4Y5I9</accession>
<dbReference type="AlphaFoldDB" id="A0AAV4Y5I9"/>
<evidence type="ECO:0000313" key="1">
    <source>
        <dbReference type="EMBL" id="GIZ01706.1"/>
    </source>
</evidence>
<name>A0AAV4Y5I9_CAEEX</name>
<proteinExistence type="predicted"/>
<protein>
    <submittedName>
        <fullName evidence="1">Uncharacterized protein</fullName>
    </submittedName>
</protein>
<comment type="caution">
    <text evidence="1">The sequence shown here is derived from an EMBL/GenBank/DDBJ whole genome shotgun (WGS) entry which is preliminary data.</text>
</comment>
<reference evidence="1 2" key="1">
    <citation type="submission" date="2021-06" db="EMBL/GenBank/DDBJ databases">
        <title>Caerostris extrusa draft genome.</title>
        <authorList>
            <person name="Kono N."/>
            <person name="Arakawa K."/>
        </authorList>
    </citation>
    <scope>NUCLEOTIDE SEQUENCE [LARGE SCALE GENOMIC DNA]</scope>
</reference>